<reference evidence="1" key="1">
    <citation type="journal article" date="2014" name="Front. Microbiol.">
        <title>High frequency of phylogenetically diverse reductive dehalogenase-homologous genes in deep subseafloor sedimentary metagenomes.</title>
        <authorList>
            <person name="Kawai M."/>
            <person name="Futagami T."/>
            <person name="Toyoda A."/>
            <person name="Takaki Y."/>
            <person name="Nishi S."/>
            <person name="Hori S."/>
            <person name="Arai W."/>
            <person name="Tsubouchi T."/>
            <person name="Morono Y."/>
            <person name="Uchiyama I."/>
            <person name="Ito T."/>
            <person name="Fujiyama A."/>
            <person name="Inagaki F."/>
            <person name="Takami H."/>
        </authorList>
    </citation>
    <scope>NUCLEOTIDE SEQUENCE</scope>
    <source>
        <strain evidence="1">Expedition CK06-06</strain>
    </source>
</reference>
<sequence>KERKPRKGEAMQKGYLAGRYGAIPILQAFDIPNG</sequence>
<evidence type="ECO:0000313" key="1">
    <source>
        <dbReference type="EMBL" id="GAI73038.1"/>
    </source>
</evidence>
<organism evidence="1">
    <name type="scientific">marine sediment metagenome</name>
    <dbReference type="NCBI Taxonomy" id="412755"/>
    <lineage>
        <taxon>unclassified sequences</taxon>
        <taxon>metagenomes</taxon>
        <taxon>ecological metagenomes</taxon>
    </lineage>
</organism>
<accession>X1QXP6</accession>
<protein>
    <submittedName>
        <fullName evidence="1">Uncharacterized protein</fullName>
    </submittedName>
</protein>
<feature type="non-terminal residue" evidence="1">
    <location>
        <position position="1"/>
    </location>
</feature>
<name>X1QXP6_9ZZZZ</name>
<dbReference type="EMBL" id="BARW01012659">
    <property type="protein sequence ID" value="GAI73038.1"/>
    <property type="molecule type" value="Genomic_DNA"/>
</dbReference>
<proteinExistence type="predicted"/>
<gene>
    <name evidence="1" type="ORF">S12H4_23707</name>
</gene>
<comment type="caution">
    <text evidence="1">The sequence shown here is derived from an EMBL/GenBank/DDBJ whole genome shotgun (WGS) entry which is preliminary data.</text>
</comment>
<dbReference type="AlphaFoldDB" id="X1QXP6"/>